<proteinExistence type="predicted"/>
<dbReference type="AlphaFoldDB" id="A0A9E7ZRS4"/>
<reference evidence="3" key="1">
    <citation type="submission" date="2022-08" db="EMBL/GenBank/DDBJ databases">
        <title>Complete Genome Sequences of 2 Bosea sp. soil isolates.</title>
        <authorList>
            <person name="Alvarez Arevalo M."/>
            <person name="Sterndorff E.B."/>
            <person name="Faurdal D."/>
            <person name="Joergensen T.S."/>
            <person name="Weber T."/>
        </authorList>
    </citation>
    <scope>NUCLEOTIDE SEQUENCE</scope>
    <source>
        <strain evidence="3">NBC_00436</strain>
    </source>
</reference>
<dbReference type="PANTHER" id="PTHR47572:SF4">
    <property type="entry name" value="LACTONASE DRP35"/>
    <property type="match status" value="1"/>
</dbReference>
<gene>
    <name evidence="3" type="ORF">NWE54_18730</name>
</gene>
<dbReference type="Gene3D" id="2.120.10.30">
    <property type="entry name" value="TolB, C-terminal domain"/>
    <property type="match status" value="1"/>
</dbReference>
<name>A0A9E7ZRS4_9HYPH</name>
<evidence type="ECO:0000259" key="2">
    <source>
        <dbReference type="Pfam" id="PF08450"/>
    </source>
</evidence>
<keyword evidence="1" id="KW-0378">Hydrolase</keyword>
<evidence type="ECO:0000313" key="3">
    <source>
        <dbReference type="EMBL" id="UZF85836.1"/>
    </source>
</evidence>
<dbReference type="PANTHER" id="PTHR47572">
    <property type="entry name" value="LIPOPROTEIN-RELATED"/>
    <property type="match status" value="1"/>
</dbReference>
<protein>
    <submittedName>
        <fullName evidence="3">SMP-30/gluconolactonase/LRE family protein</fullName>
    </submittedName>
</protein>
<dbReference type="InterPro" id="IPR011042">
    <property type="entry name" value="6-blade_b-propeller_TolB-like"/>
</dbReference>
<dbReference type="InterPro" id="IPR051262">
    <property type="entry name" value="SMP-30/CGR1_Lactonase"/>
</dbReference>
<dbReference type="InterPro" id="IPR013658">
    <property type="entry name" value="SGL"/>
</dbReference>
<dbReference type="SUPFAM" id="SSF63829">
    <property type="entry name" value="Calcium-dependent phosphotriesterase"/>
    <property type="match status" value="1"/>
</dbReference>
<dbReference type="GO" id="GO:0016787">
    <property type="term" value="F:hydrolase activity"/>
    <property type="evidence" value="ECO:0007669"/>
    <property type="project" value="UniProtKB-KW"/>
</dbReference>
<dbReference type="EMBL" id="CP102774">
    <property type="protein sequence ID" value="UZF85836.1"/>
    <property type="molecule type" value="Genomic_DNA"/>
</dbReference>
<dbReference type="Pfam" id="PF08450">
    <property type="entry name" value="SGL"/>
    <property type="match status" value="1"/>
</dbReference>
<sequence>MASRPNPLDGFTVDHATIRYVGEGLQRPECILAERDGSLWSADARGGVVHIRPDGSQTLITQTTSRGFAEATDEEARFVSGTLPNGLAFAGNGDILISNFGTDRLEIMTRDGATRVLVDSIDGAPIGKVNFVLRDSKDRIWLTISTRTKNWMKAISPNVRDGYVALYDGGRLRIVADGFAFTNEIRLDATEEWLYVAETCARKVTRLRVLSDGSLTDRETFGPEDHGACIDGIAFDAHGNLWGTHVFTDRIFAITPDGDLRILLDDDRGGAAGQAFLAAFARDEATPELMLACGGTIAPWCASITFGGPDLRTVYVGSLKGTRIPYFRSPVAGLPMAHW</sequence>
<organism evidence="3">
    <name type="scientific">Bosea sp. NBC_00436</name>
    <dbReference type="NCBI Taxonomy" id="2969620"/>
    <lineage>
        <taxon>Bacteria</taxon>
        <taxon>Pseudomonadati</taxon>
        <taxon>Pseudomonadota</taxon>
        <taxon>Alphaproteobacteria</taxon>
        <taxon>Hyphomicrobiales</taxon>
        <taxon>Boseaceae</taxon>
        <taxon>Bosea</taxon>
    </lineage>
</organism>
<feature type="domain" description="SMP-30/Gluconolactonase/LRE-like region" evidence="2">
    <location>
        <begin position="29"/>
        <end position="260"/>
    </location>
</feature>
<evidence type="ECO:0000256" key="1">
    <source>
        <dbReference type="ARBA" id="ARBA00022801"/>
    </source>
</evidence>
<accession>A0A9E7ZRS4</accession>